<dbReference type="SUPFAM" id="SSF49503">
    <property type="entry name" value="Cupredoxins"/>
    <property type="match status" value="3"/>
</dbReference>
<dbReference type="PANTHER" id="PTHR11709">
    <property type="entry name" value="MULTI-COPPER OXIDASE"/>
    <property type="match status" value="1"/>
</dbReference>
<keyword evidence="2" id="KW-0325">Glycoprotein</keyword>
<dbReference type="InterPro" id="IPR008972">
    <property type="entry name" value="Cupredoxin"/>
</dbReference>
<evidence type="ECO:0000259" key="4">
    <source>
        <dbReference type="Pfam" id="PF00394"/>
    </source>
</evidence>
<evidence type="ECO:0000256" key="3">
    <source>
        <dbReference type="SAM" id="SignalP"/>
    </source>
</evidence>
<dbReference type="Gene3D" id="2.60.40.420">
    <property type="entry name" value="Cupredoxins - blue copper proteins"/>
    <property type="match status" value="3"/>
</dbReference>
<evidence type="ECO:0000313" key="8">
    <source>
        <dbReference type="Proteomes" id="UP000027138"/>
    </source>
</evidence>
<keyword evidence="3" id="KW-0732">Signal</keyword>
<dbReference type="Pfam" id="PF07731">
    <property type="entry name" value="Cu-oxidase_2"/>
    <property type="match status" value="1"/>
</dbReference>
<dbReference type="OrthoDB" id="2121828at2759"/>
<dbReference type="EMBL" id="KK914593">
    <property type="protein sequence ID" value="KDP31875.1"/>
    <property type="molecule type" value="Genomic_DNA"/>
</dbReference>
<dbReference type="GO" id="GO:0005507">
    <property type="term" value="F:copper ion binding"/>
    <property type="evidence" value="ECO:0007669"/>
    <property type="project" value="InterPro"/>
</dbReference>
<feature type="chain" id="PRO_5001639595" evidence="3">
    <location>
        <begin position="21"/>
        <end position="536"/>
    </location>
</feature>
<protein>
    <submittedName>
        <fullName evidence="7">Uncharacterized protein</fullName>
    </submittedName>
</protein>
<evidence type="ECO:0000259" key="6">
    <source>
        <dbReference type="Pfam" id="PF07732"/>
    </source>
</evidence>
<gene>
    <name evidence="7" type="ORF">JCGZ_12336</name>
</gene>
<dbReference type="AlphaFoldDB" id="A0A067KHY1"/>
<keyword evidence="8" id="KW-1185">Reference proteome</keyword>
<dbReference type="GO" id="GO:0016491">
    <property type="term" value="F:oxidoreductase activity"/>
    <property type="evidence" value="ECO:0007669"/>
    <property type="project" value="InterPro"/>
</dbReference>
<dbReference type="Pfam" id="PF00394">
    <property type="entry name" value="Cu-oxidase"/>
    <property type="match status" value="1"/>
</dbReference>
<feature type="signal peptide" evidence="3">
    <location>
        <begin position="1"/>
        <end position="20"/>
    </location>
</feature>
<evidence type="ECO:0000256" key="2">
    <source>
        <dbReference type="ARBA" id="ARBA00023180"/>
    </source>
</evidence>
<dbReference type="InterPro" id="IPR045087">
    <property type="entry name" value="Cu-oxidase_fam"/>
</dbReference>
<dbReference type="Pfam" id="PF07732">
    <property type="entry name" value="Cu-oxidase_3"/>
    <property type="match status" value="1"/>
</dbReference>
<dbReference type="STRING" id="180498.A0A067KHY1"/>
<dbReference type="InterPro" id="IPR001117">
    <property type="entry name" value="Cu-oxidase_2nd"/>
</dbReference>
<reference evidence="7 8" key="1">
    <citation type="journal article" date="2014" name="PLoS ONE">
        <title>Global Analysis of Gene Expression Profiles in Physic Nut (Jatropha curcas L.) Seedlings Exposed to Salt Stress.</title>
        <authorList>
            <person name="Zhang L."/>
            <person name="Zhang C."/>
            <person name="Wu P."/>
            <person name="Chen Y."/>
            <person name="Li M."/>
            <person name="Jiang H."/>
            <person name="Wu G."/>
        </authorList>
    </citation>
    <scope>NUCLEOTIDE SEQUENCE [LARGE SCALE GENOMIC DNA]</scope>
    <source>
        <strain evidence="8">cv. GZQX0401</strain>
        <tissue evidence="7">Young leaves</tissue>
    </source>
</reference>
<dbReference type="InterPro" id="IPR034273">
    <property type="entry name" value="CuRO_1_AAO-like"/>
</dbReference>
<dbReference type="PANTHER" id="PTHR11709:SF245">
    <property type="entry name" value="SKU5 SIMILAR 16"/>
    <property type="match status" value="1"/>
</dbReference>
<feature type="domain" description="Plastocyanin-like" evidence="4">
    <location>
        <begin position="156"/>
        <end position="292"/>
    </location>
</feature>
<evidence type="ECO:0000259" key="5">
    <source>
        <dbReference type="Pfam" id="PF07731"/>
    </source>
</evidence>
<feature type="domain" description="Plastocyanin-like" evidence="6">
    <location>
        <begin position="31"/>
        <end position="144"/>
    </location>
</feature>
<comment type="similarity">
    <text evidence="1">Belongs to the multicopper oxidase family.</text>
</comment>
<proteinExistence type="inferred from homology"/>
<accession>A0A067KHY1</accession>
<organism evidence="7 8">
    <name type="scientific">Jatropha curcas</name>
    <name type="common">Barbados nut</name>
    <dbReference type="NCBI Taxonomy" id="180498"/>
    <lineage>
        <taxon>Eukaryota</taxon>
        <taxon>Viridiplantae</taxon>
        <taxon>Streptophyta</taxon>
        <taxon>Embryophyta</taxon>
        <taxon>Tracheophyta</taxon>
        <taxon>Spermatophyta</taxon>
        <taxon>Magnoliopsida</taxon>
        <taxon>eudicotyledons</taxon>
        <taxon>Gunneridae</taxon>
        <taxon>Pentapetalae</taxon>
        <taxon>rosids</taxon>
        <taxon>fabids</taxon>
        <taxon>Malpighiales</taxon>
        <taxon>Euphorbiaceae</taxon>
        <taxon>Crotonoideae</taxon>
        <taxon>Jatropheae</taxon>
        <taxon>Jatropha</taxon>
    </lineage>
</organism>
<dbReference type="CDD" id="cd13846">
    <property type="entry name" value="CuRO_1_AAO_like_1"/>
    <property type="match status" value="1"/>
</dbReference>
<dbReference type="InterPro" id="IPR011706">
    <property type="entry name" value="Cu-oxidase_C"/>
</dbReference>
<sequence>MRLYFCFGLLVLLSGISVKAEDPYRYFTWTVTYGTISPLGVPQRGILINGQFPGPTIDAVTNDNIIVNVINKLDEPFLITWNGIKQRRTTWQDGVLGTNCPIPSNSNWTYKFQNKDQIGTFNYFPSIGLQRAAGGFGAFNVQSRSVIAIPYPIPVEEFTLLISDWYKTDFKVLQQQLDQGIALPLPDALLINGINKGATFTGEKGKTYKFRVSNVGIATSINFRIQGHTMTLVEVEGAHTLQEAYESLDVHPGQSVAVLVTLNGSPRDYYIVASTRFTKPILTTTGILRYAGSTTPPSLPLPIGPTYHIHWSMKQARTIRLNLTANAARPNPQGSFHYGTIKVLRTIILANTEAKIGGKLRYAVNSISYVDPKTPLKLADWFNIPGVFTLNSIKDAPTNASAVLGNPVIGTTLHDFVEIVFQNTETTTQSWHLDGYSFYVVGYGSGVWTPDVRKRKKLYNLNDGVPRHTVQVYPNSWSAVLVSLDNKGMWNLRSAIWSRRYLGEQLYIRVWNDEHSLYTETDIPENALFCGLAKRP</sequence>
<dbReference type="Proteomes" id="UP000027138">
    <property type="component" value="Unassembled WGS sequence"/>
</dbReference>
<name>A0A067KHY1_JATCU</name>
<dbReference type="InterPro" id="IPR011707">
    <property type="entry name" value="Cu-oxidase-like_N"/>
</dbReference>
<evidence type="ECO:0000313" key="7">
    <source>
        <dbReference type="EMBL" id="KDP31875.1"/>
    </source>
</evidence>
<feature type="domain" description="Plastocyanin-like" evidence="5">
    <location>
        <begin position="374"/>
        <end position="514"/>
    </location>
</feature>
<evidence type="ECO:0000256" key="1">
    <source>
        <dbReference type="ARBA" id="ARBA00010609"/>
    </source>
</evidence>